<dbReference type="AlphaFoldDB" id="A0A3M7T6Y8"/>
<protein>
    <submittedName>
        <fullName evidence="1">Uncharacterized protein</fullName>
    </submittedName>
</protein>
<proteinExistence type="predicted"/>
<dbReference type="EMBL" id="REGN01000185">
    <property type="protein sequence ID" value="RNA43689.1"/>
    <property type="molecule type" value="Genomic_DNA"/>
</dbReference>
<gene>
    <name evidence="1" type="ORF">BpHYR1_045952</name>
</gene>
<accession>A0A3M7T6Y8</accession>
<organism evidence="1 2">
    <name type="scientific">Brachionus plicatilis</name>
    <name type="common">Marine rotifer</name>
    <name type="synonym">Brachionus muelleri</name>
    <dbReference type="NCBI Taxonomy" id="10195"/>
    <lineage>
        <taxon>Eukaryota</taxon>
        <taxon>Metazoa</taxon>
        <taxon>Spiralia</taxon>
        <taxon>Gnathifera</taxon>
        <taxon>Rotifera</taxon>
        <taxon>Eurotatoria</taxon>
        <taxon>Monogononta</taxon>
        <taxon>Pseudotrocha</taxon>
        <taxon>Ploima</taxon>
        <taxon>Brachionidae</taxon>
        <taxon>Brachionus</taxon>
    </lineage>
</organism>
<evidence type="ECO:0000313" key="2">
    <source>
        <dbReference type="Proteomes" id="UP000276133"/>
    </source>
</evidence>
<reference evidence="1 2" key="1">
    <citation type="journal article" date="2018" name="Sci. Rep.">
        <title>Genomic signatures of local adaptation to the degree of environmental predictability in rotifers.</title>
        <authorList>
            <person name="Franch-Gras L."/>
            <person name="Hahn C."/>
            <person name="Garcia-Roger E.M."/>
            <person name="Carmona M.J."/>
            <person name="Serra M."/>
            <person name="Gomez A."/>
        </authorList>
    </citation>
    <scope>NUCLEOTIDE SEQUENCE [LARGE SCALE GENOMIC DNA]</scope>
    <source>
        <strain evidence="1">HYR1</strain>
    </source>
</reference>
<dbReference type="Proteomes" id="UP000276133">
    <property type="component" value="Unassembled WGS sequence"/>
</dbReference>
<keyword evidence="2" id="KW-1185">Reference proteome</keyword>
<comment type="caution">
    <text evidence="1">The sequence shown here is derived from an EMBL/GenBank/DDBJ whole genome shotgun (WGS) entry which is preliminary data.</text>
</comment>
<sequence>MFRPKAFTIDAEVVKLGSEINAQTRSNSFFYQYFKATSEASRQDQSIHRWRLNESSFRIKAIELSIKSALNCRNVICAMGKLKLSIDTWQGEQDVIFTDITEKILYISVTDIPQATQTNGKVVLNEDLVIKERCEQLVKAKVEKLTTGKQVIFSPNITDFGVAEGILWPRSVNDVKEEQSIFVSVINLGDEEVTVGKDTEIAECDAADLLQQNEKAQSKLLKEGKINWDIKYKQFTKT</sequence>
<evidence type="ECO:0000313" key="1">
    <source>
        <dbReference type="EMBL" id="RNA43689.1"/>
    </source>
</evidence>
<name>A0A3M7T6Y8_BRAPC</name>